<keyword evidence="1" id="KW-0732">Signal</keyword>
<dbReference type="InterPro" id="IPR022231">
    <property type="entry name" value="DUF3757"/>
</dbReference>
<reference evidence="2" key="1">
    <citation type="submission" date="2023-02" db="EMBL/GenBank/DDBJ databases">
        <authorList>
            <person name="Ashton P.M."/>
            <person name="Dallman T."/>
            <person name="Nair S."/>
            <person name="De Pinna E."/>
            <person name="Peters T."/>
            <person name="Grant K."/>
        </authorList>
    </citation>
    <scope>NUCLEOTIDE SEQUENCE</scope>
    <source>
        <strain evidence="2">01103883</strain>
    </source>
</reference>
<dbReference type="Pfam" id="PF12582">
    <property type="entry name" value="DUF3757"/>
    <property type="match status" value="1"/>
</dbReference>
<evidence type="ECO:0000313" key="3">
    <source>
        <dbReference type="Proteomes" id="UP001182355"/>
    </source>
</evidence>
<evidence type="ECO:0000313" key="2">
    <source>
        <dbReference type="EMBL" id="ELI8102861.1"/>
    </source>
</evidence>
<protein>
    <submittedName>
        <fullName evidence="2">DUF3757 domain-containing protein</fullName>
    </submittedName>
</protein>
<dbReference type="AlphaFoldDB" id="A0AAD2Z5C6"/>
<accession>A0AAD2Z5C6</accession>
<comment type="caution">
    <text evidence="2">The sequence shown here is derived from an EMBL/GenBank/DDBJ whole genome shotgun (WGS) entry which is preliminary data.</text>
</comment>
<dbReference type="RefSeq" id="WP_072082903.1">
    <property type="nucleotide sequence ID" value="NZ_CGBV01000001.1"/>
</dbReference>
<name>A0AAD2Z5C6_YEREN</name>
<evidence type="ECO:0000256" key="1">
    <source>
        <dbReference type="SAM" id="SignalP"/>
    </source>
</evidence>
<organism evidence="2 3">
    <name type="scientific">Yersinia enterocolitica</name>
    <dbReference type="NCBI Taxonomy" id="630"/>
    <lineage>
        <taxon>Bacteria</taxon>
        <taxon>Pseudomonadati</taxon>
        <taxon>Pseudomonadota</taxon>
        <taxon>Gammaproteobacteria</taxon>
        <taxon>Enterobacterales</taxon>
        <taxon>Yersiniaceae</taxon>
        <taxon>Yersinia</taxon>
    </lineage>
</organism>
<dbReference type="Proteomes" id="UP001182355">
    <property type="component" value="Unassembled WGS sequence"/>
</dbReference>
<dbReference type="EMBL" id="ABNAVX010000013">
    <property type="protein sequence ID" value="ELI8102861.1"/>
    <property type="molecule type" value="Genomic_DNA"/>
</dbReference>
<proteinExistence type="predicted"/>
<sequence length="149" mass="16655">MMKYKLPFVLLLMPFGAFATQHCPAIDNIKHNNGVYTATTAGVGEWVGAVQGEIPQDSAIKSFHEALLILNSDGGEDNIIDQGRFQKCTYNLQAEGKLMDMYFDNQTWRASISGKPHWRYQQTTFLEIYSCSGVAPELCEFEIMLPAAP</sequence>
<feature type="signal peptide" evidence="1">
    <location>
        <begin position="1"/>
        <end position="19"/>
    </location>
</feature>
<feature type="chain" id="PRO_5042095630" evidence="1">
    <location>
        <begin position="20"/>
        <end position="149"/>
    </location>
</feature>
<gene>
    <name evidence="2" type="ORF">RSF11_002572</name>
</gene>